<gene>
    <name evidence="1" type="ORF">M9189_10640</name>
</gene>
<evidence type="ECO:0000313" key="2">
    <source>
        <dbReference type="Proteomes" id="UP001056426"/>
    </source>
</evidence>
<sequence>MKIRAFLLLGAFALFVGACKDDDKEKFSSSSPEEHRESMEDNALDVFGKLKRAADLESIDLLIELAQLLDNADLEPGIYAADFNRSIIDKLEIARVLPGLKSTSDEKFSFKEGFEAYVGIYTYNSETESWDKEEASNELTFKFTSKEGKAVVTTLDNVSTFSGVHPGLEYELADFPTSARYSLKADNKELISMNFVSVFDSKGIPSKIEEVLKVEDFEYVYKFALTSSVYSIEQMYKYQDETLLSYQFENKGSFDTEELLTGEVDDVIYDGMLSNSNLRVTVGKYRAEGKADWNGLNKRLASVSEDDITSEEEMAQLIADTYNKYIDIKIRDTKAKTIIATGEFYAYEDDYYDGSWDINMRMVFPDGSYMDESFFQDGFTDLVTEVNEFFAELENKFRGIR</sequence>
<organism evidence="1 2">
    <name type="scientific">Xiashengella succiniciproducens</name>
    <dbReference type="NCBI Taxonomy" id="2949635"/>
    <lineage>
        <taxon>Bacteria</taxon>
        <taxon>Pseudomonadati</taxon>
        <taxon>Bacteroidota</taxon>
        <taxon>Bacteroidia</taxon>
        <taxon>Marinilabiliales</taxon>
        <taxon>Marinilabiliaceae</taxon>
        <taxon>Xiashengella</taxon>
    </lineage>
</organism>
<dbReference type="Proteomes" id="UP001056426">
    <property type="component" value="Chromosome"/>
</dbReference>
<dbReference type="RefSeq" id="WP_250723102.1">
    <property type="nucleotide sequence ID" value="NZ_CP098400.1"/>
</dbReference>
<evidence type="ECO:0000313" key="1">
    <source>
        <dbReference type="EMBL" id="URW79311.1"/>
    </source>
</evidence>
<reference evidence="1" key="1">
    <citation type="submission" date="2022-05" db="EMBL/GenBank/DDBJ databases">
        <authorList>
            <person name="Sun X."/>
        </authorList>
    </citation>
    <scope>NUCLEOTIDE SEQUENCE</scope>
    <source>
        <strain evidence="1">Ai-910</strain>
    </source>
</reference>
<dbReference type="EMBL" id="CP098400">
    <property type="protein sequence ID" value="URW79311.1"/>
    <property type="molecule type" value="Genomic_DNA"/>
</dbReference>
<protein>
    <recommendedName>
        <fullName evidence="3">Lipoprotein</fullName>
    </recommendedName>
</protein>
<keyword evidence="2" id="KW-1185">Reference proteome</keyword>
<name>A0A9J6ZP65_9BACT</name>
<dbReference type="AlphaFoldDB" id="A0A9J6ZP65"/>
<evidence type="ECO:0008006" key="3">
    <source>
        <dbReference type="Google" id="ProtNLM"/>
    </source>
</evidence>
<proteinExistence type="predicted"/>
<dbReference type="PROSITE" id="PS51257">
    <property type="entry name" value="PROKAR_LIPOPROTEIN"/>
    <property type="match status" value="1"/>
</dbReference>
<dbReference type="KEGG" id="alkq:M9189_10640"/>
<reference evidence="1" key="2">
    <citation type="submission" date="2022-06" db="EMBL/GenBank/DDBJ databases">
        <title>Xiashengella guii gen. nov. sp. nov., a bacterium isolated form anaerobic digestion tank.</title>
        <authorList>
            <person name="Huang H."/>
        </authorList>
    </citation>
    <scope>NUCLEOTIDE SEQUENCE</scope>
    <source>
        <strain evidence="1">Ai-910</strain>
    </source>
</reference>
<accession>A0A9J6ZP65</accession>